<dbReference type="PANTHER" id="PTHR22916">
    <property type="entry name" value="GLYCOSYLTRANSFERASE"/>
    <property type="match status" value="1"/>
</dbReference>
<evidence type="ECO:0000313" key="4">
    <source>
        <dbReference type="Proteomes" id="UP000216052"/>
    </source>
</evidence>
<keyword evidence="1" id="KW-0802">TPR repeat</keyword>
<organism evidence="3 4">
    <name type="scientific">Sporomusa acidovorans (strain ATCC 49682 / DSM 3132 / Mol)</name>
    <dbReference type="NCBI Taxonomy" id="1123286"/>
    <lineage>
        <taxon>Bacteria</taxon>
        <taxon>Bacillati</taxon>
        <taxon>Bacillota</taxon>
        <taxon>Negativicutes</taxon>
        <taxon>Selenomonadales</taxon>
        <taxon>Sporomusaceae</taxon>
        <taxon>Sporomusa</taxon>
    </lineage>
</organism>
<dbReference type="RefSeq" id="WP_093792983.1">
    <property type="nucleotide sequence ID" value="NZ_CP155571.1"/>
</dbReference>
<dbReference type="PANTHER" id="PTHR22916:SF3">
    <property type="entry name" value="UDP-GLCNAC:BETAGAL BETA-1,3-N-ACETYLGLUCOSAMINYLTRANSFERASE-LIKE PROTEIN 1"/>
    <property type="match status" value="1"/>
</dbReference>
<dbReference type="Proteomes" id="UP000216052">
    <property type="component" value="Chromosome"/>
</dbReference>
<feature type="domain" description="Glycosyltransferase 2-like" evidence="2">
    <location>
        <begin position="452"/>
        <end position="560"/>
    </location>
</feature>
<evidence type="ECO:0000256" key="1">
    <source>
        <dbReference type="PROSITE-ProRule" id="PRU00339"/>
    </source>
</evidence>
<feature type="repeat" description="TPR" evidence="1">
    <location>
        <begin position="845"/>
        <end position="878"/>
    </location>
</feature>
<dbReference type="Pfam" id="PF13692">
    <property type="entry name" value="Glyco_trans_1_4"/>
    <property type="match status" value="1"/>
</dbReference>
<dbReference type="InterPro" id="IPR029044">
    <property type="entry name" value="Nucleotide-diphossugar_trans"/>
</dbReference>
<dbReference type="EMBL" id="CP155571">
    <property type="protein sequence ID" value="XFO74074.1"/>
    <property type="molecule type" value="Genomic_DNA"/>
</dbReference>
<dbReference type="InterPro" id="IPR001173">
    <property type="entry name" value="Glyco_trans_2-like"/>
</dbReference>
<dbReference type="SUPFAM" id="SSF48452">
    <property type="entry name" value="TPR-like"/>
    <property type="match status" value="1"/>
</dbReference>
<proteinExistence type="predicted"/>
<dbReference type="PROSITE" id="PS50005">
    <property type="entry name" value="TPR"/>
    <property type="match status" value="1"/>
</dbReference>
<dbReference type="Gene3D" id="3.40.50.2000">
    <property type="entry name" value="Glycogen Phosphorylase B"/>
    <property type="match status" value="1"/>
</dbReference>
<dbReference type="SUPFAM" id="SSF53756">
    <property type="entry name" value="UDP-Glycosyltransferase/glycogen phosphorylase"/>
    <property type="match status" value="1"/>
</dbReference>
<protein>
    <recommendedName>
        <fullName evidence="2">Glycosyltransferase 2-like domain-containing protein</fullName>
    </recommendedName>
</protein>
<accession>A0ABZ3J6Q6</accession>
<dbReference type="Gene3D" id="1.25.40.10">
    <property type="entry name" value="Tetratricopeptide repeat domain"/>
    <property type="match status" value="2"/>
</dbReference>
<name>A0ABZ3J6Q6_SPOA4</name>
<dbReference type="SUPFAM" id="SSF53448">
    <property type="entry name" value="Nucleotide-diphospho-sugar transferases"/>
    <property type="match status" value="1"/>
</dbReference>
<dbReference type="InterPro" id="IPR019734">
    <property type="entry name" value="TPR_rpt"/>
</dbReference>
<reference evidence="3" key="1">
    <citation type="submission" date="2024-05" db="EMBL/GenBank/DDBJ databases">
        <title>Isolation and characterization of Sporomusa carbonis sp. nov., a carboxydotrophic hydrogenogen in the genus of Sporomusa isolated from a charcoal burning pile.</title>
        <authorList>
            <person name="Boeer T."/>
            <person name="Rosenbaum F."/>
            <person name="Eysell L."/>
            <person name="Mueller V."/>
            <person name="Daniel R."/>
            <person name="Poehlein A."/>
        </authorList>
    </citation>
    <scope>NUCLEOTIDE SEQUENCE [LARGE SCALE GENOMIC DNA]</scope>
    <source>
        <strain evidence="3">DSM 3132</strain>
    </source>
</reference>
<sequence>MTENLEMINLQVKDNILKLINIEKFQEAQSLLNEYMKMVNNDAEVYSIQCVLHLKHGNIEAAQKAAEQGLEINPQYFDLLYNLGYIAEMKSEIEAAYNFYTKAQKNAKANQQIEIIQAACERIAVMMPLISTDKLAIICIKGLDSFIHDISRELSKRYVVKKYIIENDQEIHAAIDWADIIWLEWGNESTIVATQYPGIKNKKVFVRIHGYEVFTDMPAKINWSVVNKLIFVAEHKREVFFQRFGMSISKEKTCVIRNGIDIDKFNFTKGKEKNKNIACIGNINYRKGIDLLLQFFYELIQNDSEYRLFIRGDYQDLRYQMAIDTMLQELQLQDKVIFVDRVDNLNNWLKNMSFIVSSSIEESFHYSVGEGMLAGLKPVIFAWRESRDIWPSEFIFKNSFEFRKIILDNSYEPECYRQFVIDHYSLTKQIHEIYELLNAKETCKKKNPLVTIGVTNYNAERYIDECITSMLNQTYTNLEIIVVDDVSTDKSFKKLQKFARKHKNIKVIQHSQNSGSPDLARQEIIDSAKGQYFMLFDSDDFFADNAAIEKLVRKAKEDVCIDYVYCDLSIVNEQSIKINEWQFQQYNAEQIVLETFRRGGSGILTMKGLFKTKFFKDNNIPYLSNGTAGDTLTSLLCMQKGMKIKYLSEPLIAYRQHQNNFTFDMKKRIDSIVAVLEYIVANFDEKVYFSDSSWDKYNKINRETNKYYLITQLYYHVFKQYYEGNWKPWEDGNAPQESEKIKEYLIPLRNLIMSYSQKIINTDCYNQELNAIREYLTHIYNIASSSAAIMTICQENTRLKFLLRRIENCIDVDSSVQQIIELLTHNAMSISSLILQTKQCTVSVDQVLNDIGAVLYNKNYVEDAIKVFRYAFNINSENQDVLMNLGIIYFMLGDKVKAKEHLTKLKYKTDNIIQILQQIEV</sequence>
<gene>
    <name evidence="3" type="ORF">SPACI_041830</name>
</gene>
<keyword evidence="4" id="KW-1185">Reference proteome</keyword>
<dbReference type="InterPro" id="IPR011990">
    <property type="entry name" value="TPR-like_helical_dom_sf"/>
</dbReference>
<dbReference type="SMART" id="SM00028">
    <property type="entry name" value="TPR"/>
    <property type="match status" value="4"/>
</dbReference>
<dbReference type="CDD" id="cd00761">
    <property type="entry name" value="Glyco_tranf_GTA_type"/>
    <property type="match status" value="1"/>
</dbReference>
<dbReference type="Pfam" id="PF00535">
    <property type="entry name" value="Glycos_transf_2"/>
    <property type="match status" value="1"/>
</dbReference>
<evidence type="ECO:0000259" key="2">
    <source>
        <dbReference type="Pfam" id="PF00535"/>
    </source>
</evidence>
<dbReference type="Gene3D" id="3.90.550.10">
    <property type="entry name" value="Spore Coat Polysaccharide Biosynthesis Protein SpsA, Chain A"/>
    <property type="match status" value="1"/>
</dbReference>
<evidence type="ECO:0000313" key="3">
    <source>
        <dbReference type="EMBL" id="XFO74074.1"/>
    </source>
</evidence>